<dbReference type="GO" id="GO:0005525">
    <property type="term" value="F:GTP binding"/>
    <property type="evidence" value="ECO:0007669"/>
    <property type="project" value="UniProtKB-UniRule"/>
</dbReference>
<dbReference type="Gene3D" id="2.40.30.10">
    <property type="entry name" value="Translation factors"/>
    <property type="match status" value="2"/>
</dbReference>
<dbReference type="PROSITE" id="PS51722">
    <property type="entry name" value="G_TR_2"/>
    <property type="match status" value="1"/>
</dbReference>
<dbReference type="FunFam" id="3.40.50.300:FF:000255">
    <property type="entry name" value="Elongation factor 1-alpha"/>
    <property type="match status" value="1"/>
</dbReference>
<dbReference type="Pfam" id="PF22594">
    <property type="entry name" value="GTP-eEF1A_C"/>
    <property type="match status" value="1"/>
</dbReference>
<dbReference type="Pfam" id="PF03144">
    <property type="entry name" value="GTP_EFTU_D2"/>
    <property type="match status" value="1"/>
</dbReference>
<dbReference type="InterPro" id="IPR004539">
    <property type="entry name" value="Transl_elong_EF1A_euk/arc"/>
</dbReference>
<protein>
    <recommendedName>
        <fullName evidence="4 11">Elongation factor 1-alpha</fullName>
    </recommendedName>
</protein>
<dbReference type="CDD" id="cd03705">
    <property type="entry name" value="EF1_alpha_III"/>
    <property type="match status" value="1"/>
</dbReference>
<evidence type="ECO:0000256" key="9">
    <source>
        <dbReference type="ARBA" id="ARBA00022917"/>
    </source>
</evidence>
<dbReference type="CDD" id="cd01883">
    <property type="entry name" value="EF1_alpha"/>
    <property type="match status" value="1"/>
</dbReference>
<evidence type="ECO:0000256" key="3">
    <source>
        <dbReference type="ARBA" id="ARBA00007249"/>
    </source>
</evidence>
<comment type="function">
    <text evidence="1 11">This protein promotes the GTP-dependent binding of aminoacyl-tRNA to the A-site of ribosomes during protein biosynthesis.</text>
</comment>
<sequence length="426" mass="46965">MGKEKVHINIVVIGHVDSGKSTTTGHLIYKLGGIDKRVIERFEKEAAEMNKRSFKYAWVLDKLKAERERGITIDIALWKFETTKYYCTVIDAPGHRDFIKNMITGTSQADCAVLIIDSTTGGFEAGISKDGQTREHALLAFTLGVRQMICCCNKMDATTPKYSKARYDEIVKEVSSYLKKVGYNPDKIPFVPISGFEALDLVQEPKRPSDKPLRLPLQDVYKIGGIGTVPVGRVETGVLKPGMVVTFAPTGLTTEVKSVEMHHEALQEALPGDNVGFNVKNVAVKDLKRGFVASNSKDDPAKEAANFTSQVIIMNHPGQIANGYAPVLDCHTCHIAVKFAEILTKIDRRSGKELEKEPKFLKNGDAGLVKMIPTKPMVVETFSEYPPLGRFAVRDMRQTVAVGVIKSVEKKDPTGAKVTKAAQKKK</sequence>
<evidence type="ECO:0000313" key="13">
    <source>
        <dbReference type="EMBL" id="CAD1825158.1"/>
    </source>
</evidence>
<organism evidence="13">
    <name type="scientific">Ananas comosus var. bracteatus</name>
    <name type="common">red pineapple</name>
    <dbReference type="NCBI Taxonomy" id="296719"/>
    <lineage>
        <taxon>Eukaryota</taxon>
        <taxon>Viridiplantae</taxon>
        <taxon>Streptophyta</taxon>
        <taxon>Embryophyta</taxon>
        <taxon>Tracheophyta</taxon>
        <taxon>Spermatophyta</taxon>
        <taxon>Magnoliopsida</taxon>
        <taxon>Liliopsida</taxon>
        <taxon>Poales</taxon>
        <taxon>Bromeliaceae</taxon>
        <taxon>Bromelioideae</taxon>
        <taxon>Ananas</taxon>
    </lineage>
</organism>
<evidence type="ECO:0000256" key="5">
    <source>
        <dbReference type="ARBA" id="ARBA00022481"/>
    </source>
</evidence>
<evidence type="ECO:0000256" key="11">
    <source>
        <dbReference type="RuleBase" id="RU000325"/>
    </source>
</evidence>
<dbReference type="InterPro" id="IPR054696">
    <property type="entry name" value="GTP-eEF1A_C"/>
</dbReference>
<dbReference type="GO" id="GO:0003729">
    <property type="term" value="F:mRNA binding"/>
    <property type="evidence" value="ECO:0007669"/>
    <property type="project" value="UniProtKB-ARBA"/>
</dbReference>
<dbReference type="GO" id="GO:0005737">
    <property type="term" value="C:cytoplasm"/>
    <property type="evidence" value="ECO:0007669"/>
    <property type="project" value="UniProtKB-SubCell"/>
</dbReference>
<dbReference type="InterPro" id="IPR000795">
    <property type="entry name" value="T_Tr_GTP-bd_dom"/>
</dbReference>
<keyword evidence="7 11" id="KW-0547">Nucleotide-binding</keyword>
<dbReference type="InterPro" id="IPR004161">
    <property type="entry name" value="EFTu-like_2"/>
</dbReference>
<dbReference type="AlphaFoldDB" id="A0A6V7P374"/>
<dbReference type="InterPro" id="IPR027417">
    <property type="entry name" value="P-loop_NTPase"/>
</dbReference>
<evidence type="ECO:0000256" key="2">
    <source>
        <dbReference type="ARBA" id="ARBA00004496"/>
    </source>
</evidence>
<dbReference type="Pfam" id="PF00009">
    <property type="entry name" value="GTP_EFTU"/>
    <property type="match status" value="1"/>
</dbReference>
<keyword evidence="5" id="KW-0488">Methylation</keyword>
<dbReference type="PRINTS" id="PR00315">
    <property type="entry name" value="ELONGATNFCT"/>
</dbReference>
<keyword evidence="8 11" id="KW-0251">Elongation factor</keyword>
<dbReference type="FunFam" id="2.40.30.10:FF:000005">
    <property type="entry name" value="Elongation factor 1-alpha"/>
    <property type="match status" value="1"/>
</dbReference>
<dbReference type="NCBIfam" id="TIGR00483">
    <property type="entry name" value="EF-1_alpha"/>
    <property type="match status" value="1"/>
</dbReference>
<dbReference type="GO" id="GO:0003746">
    <property type="term" value="F:translation elongation factor activity"/>
    <property type="evidence" value="ECO:0007669"/>
    <property type="project" value="UniProtKB-UniRule"/>
</dbReference>
<dbReference type="InterPro" id="IPR031157">
    <property type="entry name" value="G_TR_CS"/>
</dbReference>
<keyword evidence="6" id="KW-0963">Cytoplasm</keyword>
<feature type="domain" description="Tr-type G" evidence="12">
    <location>
        <begin position="5"/>
        <end position="252"/>
    </location>
</feature>
<accession>A0A6V7P374</accession>
<reference evidence="13" key="1">
    <citation type="submission" date="2020-07" db="EMBL/GenBank/DDBJ databases">
        <authorList>
            <person name="Lin J."/>
        </authorList>
    </citation>
    <scope>NUCLEOTIDE SEQUENCE</scope>
</reference>
<evidence type="ECO:0000256" key="1">
    <source>
        <dbReference type="ARBA" id="ARBA00003982"/>
    </source>
</evidence>
<evidence type="ECO:0000256" key="4">
    <source>
        <dbReference type="ARBA" id="ARBA00013870"/>
    </source>
</evidence>
<dbReference type="InterPro" id="IPR050100">
    <property type="entry name" value="TRAFAC_GTPase_members"/>
</dbReference>
<evidence type="ECO:0000259" key="12">
    <source>
        <dbReference type="PROSITE" id="PS51722"/>
    </source>
</evidence>
<dbReference type="GO" id="GO:0003924">
    <property type="term" value="F:GTPase activity"/>
    <property type="evidence" value="ECO:0007669"/>
    <property type="project" value="UniProtKB-UniRule"/>
</dbReference>
<dbReference type="FunFam" id="2.40.30.10:FF:000003">
    <property type="entry name" value="Elongation factor 1-alpha"/>
    <property type="match status" value="1"/>
</dbReference>
<evidence type="ECO:0000256" key="7">
    <source>
        <dbReference type="ARBA" id="ARBA00022741"/>
    </source>
</evidence>
<keyword evidence="10 11" id="KW-0342">GTP-binding</keyword>
<dbReference type="CDD" id="cd03693">
    <property type="entry name" value="EF1_alpha_II"/>
    <property type="match status" value="1"/>
</dbReference>
<dbReference type="InterPro" id="IPR009000">
    <property type="entry name" value="Transl_B-barrel_sf"/>
</dbReference>
<evidence type="ECO:0000256" key="8">
    <source>
        <dbReference type="ARBA" id="ARBA00022768"/>
    </source>
</evidence>
<dbReference type="SUPFAM" id="SSF50447">
    <property type="entry name" value="Translation proteins"/>
    <property type="match status" value="1"/>
</dbReference>
<dbReference type="InterPro" id="IPR009001">
    <property type="entry name" value="Transl_elong_EF1A/Init_IF2_C"/>
</dbReference>
<proteinExistence type="inferred from homology"/>
<comment type="subcellular location">
    <subcellularLocation>
        <location evidence="2">Cytoplasm</location>
    </subcellularLocation>
</comment>
<gene>
    <name evidence="13" type="ORF">CB5_LOCUS8369</name>
</gene>
<evidence type="ECO:0000256" key="10">
    <source>
        <dbReference type="ARBA" id="ARBA00023134"/>
    </source>
</evidence>
<dbReference type="PROSITE" id="PS00301">
    <property type="entry name" value="G_TR_1"/>
    <property type="match status" value="1"/>
</dbReference>
<dbReference type="SUPFAM" id="SSF50465">
    <property type="entry name" value="EF-Tu/eEF-1alpha/eIF2-gamma C-terminal domain"/>
    <property type="match status" value="1"/>
</dbReference>
<comment type="similarity">
    <text evidence="3 11">Belongs to the TRAFAC class translation factor GTPase superfamily. Classic translation factor GTPase family. EF-Tu/EF-1A subfamily.</text>
</comment>
<keyword evidence="9" id="KW-0648">Protein biosynthesis</keyword>
<evidence type="ECO:0000256" key="6">
    <source>
        <dbReference type="ARBA" id="ARBA00022490"/>
    </source>
</evidence>
<dbReference type="SUPFAM" id="SSF52540">
    <property type="entry name" value="P-loop containing nucleoside triphosphate hydrolases"/>
    <property type="match status" value="1"/>
</dbReference>
<dbReference type="EMBL" id="LR862144">
    <property type="protein sequence ID" value="CAD1825158.1"/>
    <property type="molecule type" value="Genomic_DNA"/>
</dbReference>
<dbReference type="PANTHER" id="PTHR23115">
    <property type="entry name" value="TRANSLATION FACTOR"/>
    <property type="match status" value="1"/>
</dbReference>
<dbReference type="Gene3D" id="3.40.50.300">
    <property type="entry name" value="P-loop containing nucleotide triphosphate hydrolases"/>
    <property type="match status" value="1"/>
</dbReference>
<name>A0A6V7P374_ANACO</name>